<dbReference type="OrthoDB" id="1099963at2"/>
<keyword evidence="5" id="KW-1185">Reference proteome</keyword>
<dbReference type="EMBL" id="MBTF01000038">
    <property type="protein sequence ID" value="OOQ56923.1"/>
    <property type="molecule type" value="Genomic_DNA"/>
</dbReference>
<organism evidence="4 5">
    <name type="scientific">Mucilaginibacter pedocola</name>
    <dbReference type="NCBI Taxonomy" id="1792845"/>
    <lineage>
        <taxon>Bacteria</taxon>
        <taxon>Pseudomonadati</taxon>
        <taxon>Bacteroidota</taxon>
        <taxon>Sphingobacteriia</taxon>
        <taxon>Sphingobacteriales</taxon>
        <taxon>Sphingobacteriaceae</taxon>
        <taxon>Mucilaginibacter</taxon>
    </lineage>
</organism>
<comment type="caution">
    <text evidence="4">The sequence shown here is derived from an EMBL/GenBank/DDBJ whole genome shotgun (WGS) entry which is preliminary data.</text>
</comment>
<keyword evidence="1" id="KW-0472">Membrane</keyword>
<dbReference type="PANTHER" id="PTHR30273:SF2">
    <property type="entry name" value="PROTEIN FECR"/>
    <property type="match status" value="1"/>
</dbReference>
<evidence type="ECO:0000313" key="4">
    <source>
        <dbReference type="EMBL" id="OOQ56923.1"/>
    </source>
</evidence>
<evidence type="ECO:0008006" key="6">
    <source>
        <dbReference type="Google" id="ProtNLM"/>
    </source>
</evidence>
<dbReference type="InterPro" id="IPR012373">
    <property type="entry name" value="Ferrdict_sens_TM"/>
</dbReference>
<dbReference type="STRING" id="1792845.BC343_17180"/>
<gene>
    <name evidence="4" type="ORF">BC343_17180</name>
</gene>
<dbReference type="InterPro" id="IPR006860">
    <property type="entry name" value="FecR"/>
</dbReference>
<feature type="domain" description="FecR protein" evidence="2">
    <location>
        <begin position="170"/>
        <end position="265"/>
    </location>
</feature>
<dbReference type="Pfam" id="PF04773">
    <property type="entry name" value="FecR"/>
    <property type="match status" value="1"/>
</dbReference>
<evidence type="ECO:0000259" key="2">
    <source>
        <dbReference type="Pfam" id="PF04773"/>
    </source>
</evidence>
<dbReference type="InterPro" id="IPR032508">
    <property type="entry name" value="FecR_C"/>
</dbReference>
<dbReference type="Gene3D" id="2.60.120.1440">
    <property type="match status" value="1"/>
</dbReference>
<keyword evidence="1" id="KW-0812">Transmembrane</keyword>
<feature type="transmembrane region" description="Helical" evidence="1">
    <location>
        <begin position="69"/>
        <end position="90"/>
    </location>
</feature>
<dbReference type="Gene3D" id="3.55.50.30">
    <property type="match status" value="1"/>
</dbReference>
<name>A0A1S9P7I1_9SPHI</name>
<sequence>MQRHEIHDLLKRYNTGTCTDFEKELVETWYLQYEAADTKDITDEEREADLAAIWNALPVNQPKFGRIKLMYRIAAAAVLLVFLSAGLYYATHRGPNQQEVIQTIARNLTPGSNKAILTLGDGKQVILTGAANGQLASQNNIAVTKTADGQVTYLLGTDKKANAGPVIYNTMATPMGGTYDLTLSDGTRVSLDAASSIRYPVSFNGNERKVEITGQAYFEVAHDSSKPFRVIAAGQTVEVLGTHFNVNAYGDENTTTTTLLEGSVKVSNARQTALLVPGQQAAVAKGNINIQVKQADTETALAWKNGQFRFKRADLQAVMRQFARWYKVEVVYEGDVPEAAITGKVLRTANAEQVLKIVNNLGIKFKTDGKKIVIMKN</sequence>
<dbReference type="Proteomes" id="UP000189739">
    <property type="component" value="Unassembled WGS sequence"/>
</dbReference>
<proteinExistence type="predicted"/>
<evidence type="ECO:0000313" key="5">
    <source>
        <dbReference type="Proteomes" id="UP000189739"/>
    </source>
</evidence>
<reference evidence="4 5" key="1">
    <citation type="submission" date="2016-07" db="EMBL/GenBank/DDBJ databases">
        <title>Genomic analysis of zinc-resistant bacterium Mucilaginibacter pedocola TBZ30.</title>
        <authorList>
            <person name="Huang J."/>
            <person name="Tang J."/>
        </authorList>
    </citation>
    <scope>NUCLEOTIDE SEQUENCE [LARGE SCALE GENOMIC DNA]</scope>
    <source>
        <strain evidence="4 5">TBZ30</strain>
    </source>
</reference>
<dbReference type="Pfam" id="PF16344">
    <property type="entry name" value="FecR_C"/>
    <property type="match status" value="1"/>
</dbReference>
<dbReference type="PIRSF" id="PIRSF018266">
    <property type="entry name" value="FecR"/>
    <property type="match status" value="1"/>
</dbReference>
<dbReference type="PANTHER" id="PTHR30273">
    <property type="entry name" value="PERIPLASMIC SIGNAL SENSOR AND SIGMA FACTOR ACTIVATOR FECR-RELATED"/>
    <property type="match status" value="1"/>
</dbReference>
<evidence type="ECO:0000256" key="1">
    <source>
        <dbReference type="SAM" id="Phobius"/>
    </source>
</evidence>
<accession>A0A1S9P7I1</accession>
<dbReference type="GO" id="GO:0016989">
    <property type="term" value="F:sigma factor antagonist activity"/>
    <property type="evidence" value="ECO:0007669"/>
    <property type="project" value="TreeGrafter"/>
</dbReference>
<protein>
    <recommendedName>
        <fullName evidence="6">Iron dicitrate transport regulator FecR</fullName>
    </recommendedName>
</protein>
<dbReference type="RefSeq" id="WP_078351337.1">
    <property type="nucleotide sequence ID" value="NZ_MBTF01000038.1"/>
</dbReference>
<feature type="domain" description="Protein FecR C-terminal" evidence="3">
    <location>
        <begin position="308"/>
        <end position="374"/>
    </location>
</feature>
<keyword evidence="1" id="KW-1133">Transmembrane helix</keyword>
<evidence type="ECO:0000259" key="3">
    <source>
        <dbReference type="Pfam" id="PF16344"/>
    </source>
</evidence>
<dbReference type="AlphaFoldDB" id="A0A1S9P7I1"/>